<dbReference type="SUPFAM" id="SSF54593">
    <property type="entry name" value="Glyoxalase/Bleomycin resistance protein/Dihydroxybiphenyl dioxygenase"/>
    <property type="match status" value="1"/>
</dbReference>
<dbReference type="Gene3D" id="3.10.180.10">
    <property type="entry name" value="2,3-Dihydroxybiphenyl 1,2-Dioxygenase, domain 1"/>
    <property type="match status" value="1"/>
</dbReference>
<gene>
    <name evidence="2" type="ORF">HBJ55_05220</name>
</gene>
<organism evidence="2 3">
    <name type="scientific">Billgrantia bachuensis</name>
    <dbReference type="NCBI Taxonomy" id="2717286"/>
    <lineage>
        <taxon>Bacteria</taxon>
        <taxon>Pseudomonadati</taxon>
        <taxon>Pseudomonadota</taxon>
        <taxon>Gammaproteobacteria</taxon>
        <taxon>Oceanospirillales</taxon>
        <taxon>Halomonadaceae</taxon>
        <taxon>Billgrantia</taxon>
    </lineage>
</organism>
<comment type="caution">
    <text evidence="2">The sequence shown here is derived from an EMBL/GenBank/DDBJ whole genome shotgun (WGS) entry which is preliminary data.</text>
</comment>
<dbReference type="EMBL" id="JAAQTO010000013">
    <property type="protein sequence ID" value="NIC04821.1"/>
    <property type="molecule type" value="Genomic_DNA"/>
</dbReference>
<dbReference type="Pfam" id="PF18029">
    <property type="entry name" value="Glyoxalase_6"/>
    <property type="match status" value="1"/>
</dbReference>
<sequence length="139" mass="14941">MDFLVNLDVDDLERGIDFYVQAFSLEVGRRFGQEGVELVGGPAPIYLLAKDSGSSAYAAAGAVPGAQRHYTRHWTPVHLDVVVVDIEAAVERAIAAGATQEQPTVTAGWGKLALMADPFGHGFCFVQFLNRGYDEIATA</sequence>
<evidence type="ECO:0000259" key="1">
    <source>
        <dbReference type="PROSITE" id="PS51819"/>
    </source>
</evidence>
<dbReference type="PROSITE" id="PS51819">
    <property type="entry name" value="VOC"/>
    <property type="match status" value="1"/>
</dbReference>
<keyword evidence="3" id="KW-1185">Reference proteome</keyword>
<accession>A0ABX0PNG5</accession>
<protein>
    <submittedName>
        <fullName evidence="2">VOC family protein</fullName>
    </submittedName>
</protein>
<feature type="domain" description="VOC" evidence="1">
    <location>
        <begin position="1"/>
        <end position="128"/>
    </location>
</feature>
<dbReference type="InterPro" id="IPR037523">
    <property type="entry name" value="VOC_core"/>
</dbReference>
<dbReference type="Proteomes" id="UP001318321">
    <property type="component" value="Unassembled WGS sequence"/>
</dbReference>
<evidence type="ECO:0000313" key="3">
    <source>
        <dbReference type="Proteomes" id="UP001318321"/>
    </source>
</evidence>
<reference evidence="2 3" key="1">
    <citation type="submission" date="2020-03" db="EMBL/GenBank/DDBJ databases">
        <title>Identification of Halomonas strains.</title>
        <authorList>
            <person name="Xiao Z."/>
            <person name="Dong F."/>
            <person name="Wang Z."/>
            <person name="Zhao J.-Y."/>
        </authorList>
    </citation>
    <scope>NUCLEOTIDE SEQUENCE [LARGE SCALE GENOMIC DNA]</scope>
    <source>
        <strain evidence="2 3">DX6</strain>
    </source>
</reference>
<evidence type="ECO:0000313" key="2">
    <source>
        <dbReference type="EMBL" id="NIC04821.1"/>
    </source>
</evidence>
<dbReference type="InterPro" id="IPR029068">
    <property type="entry name" value="Glyas_Bleomycin-R_OHBP_Dase"/>
</dbReference>
<proteinExistence type="predicted"/>
<dbReference type="InterPro" id="IPR041581">
    <property type="entry name" value="Glyoxalase_6"/>
</dbReference>
<name>A0ABX0PNG5_9GAMM</name>
<dbReference type="RefSeq" id="WP_167111737.1">
    <property type="nucleotide sequence ID" value="NZ_JAAQTO010000013.1"/>
</dbReference>